<feature type="DNA-binding region" description="OmpR/PhoB-type" evidence="7">
    <location>
        <begin position="126"/>
        <end position="225"/>
    </location>
</feature>
<evidence type="ECO:0000256" key="7">
    <source>
        <dbReference type="PROSITE-ProRule" id="PRU01091"/>
    </source>
</evidence>
<dbReference type="Proteomes" id="UP000623681">
    <property type="component" value="Unassembled WGS sequence"/>
</dbReference>
<dbReference type="RefSeq" id="WP_202766881.1">
    <property type="nucleotide sequence ID" value="NZ_JAESWA010000020.1"/>
</dbReference>
<dbReference type="Pfam" id="PF00072">
    <property type="entry name" value="Response_reg"/>
    <property type="match status" value="1"/>
</dbReference>
<keyword evidence="4" id="KW-0804">Transcription</keyword>
<keyword evidence="2" id="KW-0805">Transcription regulation</keyword>
<dbReference type="GO" id="GO:0000156">
    <property type="term" value="F:phosphorelay response regulator activity"/>
    <property type="evidence" value="ECO:0007669"/>
    <property type="project" value="TreeGrafter"/>
</dbReference>
<feature type="modified residue" description="4-aspartylphosphate" evidence="6">
    <location>
        <position position="52"/>
    </location>
</feature>
<dbReference type="PROSITE" id="PS50110">
    <property type="entry name" value="RESPONSE_REGULATORY"/>
    <property type="match status" value="1"/>
</dbReference>
<dbReference type="GO" id="GO:0006355">
    <property type="term" value="P:regulation of DNA-templated transcription"/>
    <property type="evidence" value="ECO:0007669"/>
    <property type="project" value="InterPro"/>
</dbReference>
<accession>A0A937K2J5</accession>
<evidence type="ECO:0000256" key="4">
    <source>
        <dbReference type="ARBA" id="ARBA00023163"/>
    </source>
</evidence>
<keyword evidence="11" id="KW-1185">Reference proteome</keyword>
<dbReference type="SUPFAM" id="SSF52172">
    <property type="entry name" value="CheY-like"/>
    <property type="match status" value="1"/>
</dbReference>
<dbReference type="PANTHER" id="PTHR48111:SF43">
    <property type="entry name" value="STAGE 0 SPORULATION PROTEIN A HOMOLOG"/>
    <property type="match status" value="1"/>
</dbReference>
<keyword evidence="3 7" id="KW-0238">DNA-binding</keyword>
<evidence type="ECO:0000256" key="5">
    <source>
        <dbReference type="ARBA" id="ARBA00024867"/>
    </source>
</evidence>
<protein>
    <recommendedName>
        <fullName evidence="1">Stage 0 sporulation protein A homolog</fullName>
    </recommendedName>
</protein>
<gene>
    <name evidence="10" type="ORF">JK634_06745</name>
</gene>
<evidence type="ECO:0000256" key="1">
    <source>
        <dbReference type="ARBA" id="ARBA00018672"/>
    </source>
</evidence>
<organism evidence="10 11">
    <name type="scientific">Clostridium paridis</name>
    <dbReference type="NCBI Taxonomy" id="2803863"/>
    <lineage>
        <taxon>Bacteria</taxon>
        <taxon>Bacillati</taxon>
        <taxon>Bacillota</taxon>
        <taxon>Clostridia</taxon>
        <taxon>Eubacteriales</taxon>
        <taxon>Clostridiaceae</taxon>
        <taxon>Clostridium</taxon>
    </lineage>
</organism>
<dbReference type="SMART" id="SM00448">
    <property type="entry name" value="REC"/>
    <property type="match status" value="1"/>
</dbReference>
<evidence type="ECO:0000259" key="9">
    <source>
        <dbReference type="PROSITE" id="PS51755"/>
    </source>
</evidence>
<dbReference type="Gene3D" id="1.10.10.10">
    <property type="entry name" value="Winged helix-like DNA-binding domain superfamily/Winged helix DNA-binding domain"/>
    <property type="match status" value="1"/>
</dbReference>
<evidence type="ECO:0000256" key="3">
    <source>
        <dbReference type="ARBA" id="ARBA00023125"/>
    </source>
</evidence>
<dbReference type="InterPro" id="IPR011006">
    <property type="entry name" value="CheY-like_superfamily"/>
</dbReference>
<name>A0A937K2J5_9CLOT</name>
<dbReference type="AlphaFoldDB" id="A0A937K2J5"/>
<dbReference type="SMART" id="SM00862">
    <property type="entry name" value="Trans_reg_C"/>
    <property type="match status" value="1"/>
</dbReference>
<dbReference type="InterPro" id="IPR001867">
    <property type="entry name" value="OmpR/PhoB-type_DNA-bd"/>
</dbReference>
<dbReference type="Gene3D" id="6.10.250.690">
    <property type="match status" value="1"/>
</dbReference>
<feature type="domain" description="OmpR/PhoB-type" evidence="9">
    <location>
        <begin position="126"/>
        <end position="225"/>
    </location>
</feature>
<dbReference type="EMBL" id="JAESWA010000020">
    <property type="protein sequence ID" value="MBL4931496.1"/>
    <property type="molecule type" value="Genomic_DNA"/>
</dbReference>
<dbReference type="PANTHER" id="PTHR48111">
    <property type="entry name" value="REGULATOR OF RPOS"/>
    <property type="match status" value="1"/>
</dbReference>
<evidence type="ECO:0000313" key="10">
    <source>
        <dbReference type="EMBL" id="MBL4931496.1"/>
    </source>
</evidence>
<dbReference type="GO" id="GO:0000976">
    <property type="term" value="F:transcription cis-regulatory region binding"/>
    <property type="evidence" value="ECO:0007669"/>
    <property type="project" value="TreeGrafter"/>
</dbReference>
<proteinExistence type="predicted"/>
<keyword evidence="6" id="KW-0597">Phosphoprotein</keyword>
<dbReference type="Pfam" id="PF00486">
    <property type="entry name" value="Trans_reg_C"/>
    <property type="match status" value="1"/>
</dbReference>
<dbReference type="GO" id="GO:0032993">
    <property type="term" value="C:protein-DNA complex"/>
    <property type="evidence" value="ECO:0007669"/>
    <property type="project" value="TreeGrafter"/>
</dbReference>
<dbReference type="CDD" id="cd00383">
    <property type="entry name" value="trans_reg_C"/>
    <property type="match status" value="1"/>
</dbReference>
<comment type="caution">
    <text evidence="10">The sequence shown here is derived from an EMBL/GenBank/DDBJ whole genome shotgun (WGS) entry which is preliminary data.</text>
</comment>
<dbReference type="Gene3D" id="3.40.50.2300">
    <property type="match status" value="1"/>
</dbReference>
<evidence type="ECO:0000256" key="6">
    <source>
        <dbReference type="PROSITE-ProRule" id="PRU00169"/>
    </source>
</evidence>
<dbReference type="GO" id="GO:0005829">
    <property type="term" value="C:cytosol"/>
    <property type="evidence" value="ECO:0007669"/>
    <property type="project" value="TreeGrafter"/>
</dbReference>
<dbReference type="InterPro" id="IPR036388">
    <property type="entry name" value="WH-like_DNA-bd_sf"/>
</dbReference>
<reference evidence="10" key="1">
    <citation type="submission" date="2021-01" db="EMBL/GenBank/DDBJ databases">
        <title>Genome public.</title>
        <authorList>
            <person name="Liu C."/>
            <person name="Sun Q."/>
        </authorList>
    </citation>
    <scope>NUCLEOTIDE SEQUENCE</scope>
    <source>
        <strain evidence="10">YIM B02565</strain>
    </source>
</reference>
<evidence type="ECO:0000256" key="2">
    <source>
        <dbReference type="ARBA" id="ARBA00023015"/>
    </source>
</evidence>
<evidence type="ECO:0000259" key="8">
    <source>
        <dbReference type="PROSITE" id="PS50110"/>
    </source>
</evidence>
<evidence type="ECO:0000313" key="11">
    <source>
        <dbReference type="Proteomes" id="UP000623681"/>
    </source>
</evidence>
<dbReference type="PROSITE" id="PS51755">
    <property type="entry name" value="OMPR_PHOB"/>
    <property type="match status" value="1"/>
</dbReference>
<dbReference type="InterPro" id="IPR039420">
    <property type="entry name" value="WalR-like"/>
</dbReference>
<feature type="domain" description="Response regulatory" evidence="8">
    <location>
        <begin position="3"/>
        <end position="116"/>
    </location>
</feature>
<comment type="function">
    <text evidence="5">May play the central regulatory role in sporulation. It may be an element of the effector pathway responsible for the activation of sporulation genes in response to nutritional stress. Spo0A may act in concert with spo0H (a sigma factor) to control the expression of some genes that are critical to the sporulation process.</text>
</comment>
<sequence>MKKILIVEDDIKLNNLMKAFIEKYGYECVTIKDYQNIENEFKEEKPDLVLLDINLPYSDGFQLCRSFRRESNIPIIFISARSSELEQIRGIEMGADDFIVKPFSFELLLVKIQAAFRRVVDYSQDKRLILASDGLILNKSNFQISYKGMTTELSKKEFQLLSKLVQKEKSVVSREELLEELWDETFFVDDHTLTVNVTRVKNKLAILGINDAIRTKRGLGYIYINGLNDEKENNN</sequence>
<dbReference type="InterPro" id="IPR001789">
    <property type="entry name" value="Sig_transdc_resp-reg_receiver"/>
</dbReference>